<keyword evidence="2" id="KW-1185">Reference proteome</keyword>
<sequence>MFKCKDIISEKIKEEYEEEFAKTGKIFSYDLCNCNEIICSSCKELEIEYKHVIPKTQAEFEALKEKGVSYCKGQYESTKQDQFHKQFYFQFKEKERQIAKLTKDIFNHRAMNFPKYLNELVGPWEFGKYRYFAPICNQLELYQKLAEKQLQVHDAGIKRNNMLLNRASVLEVRYLILNKLHKKIYYTNPGIKSDIEKYFKQLYWHHHFPEYKQRYLRNYPNSKELWSIDKNYNLALFDEKEELLCINNQLHDQIINLQNTNDDLSTQLQELT</sequence>
<organism evidence="1 2">
    <name type="scientific">Gigaspora margarita</name>
    <dbReference type="NCBI Taxonomy" id="4874"/>
    <lineage>
        <taxon>Eukaryota</taxon>
        <taxon>Fungi</taxon>
        <taxon>Fungi incertae sedis</taxon>
        <taxon>Mucoromycota</taxon>
        <taxon>Glomeromycotina</taxon>
        <taxon>Glomeromycetes</taxon>
        <taxon>Diversisporales</taxon>
        <taxon>Gigasporaceae</taxon>
        <taxon>Gigaspora</taxon>
    </lineage>
</organism>
<name>A0ABN7VZP8_GIGMA</name>
<evidence type="ECO:0000313" key="1">
    <source>
        <dbReference type="EMBL" id="CAG8808075.1"/>
    </source>
</evidence>
<accession>A0ABN7VZP8</accession>
<reference evidence="1 2" key="1">
    <citation type="submission" date="2021-06" db="EMBL/GenBank/DDBJ databases">
        <authorList>
            <person name="Kallberg Y."/>
            <person name="Tangrot J."/>
            <person name="Rosling A."/>
        </authorList>
    </citation>
    <scope>NUCLEOTIDE SEQUENCE [LARGE SCALE GENOMIC DNA]</scope>
    <source>
        <strain evidence="1 2">120-4 pot B 10/14</strain>
    </source>
</reference>
<proteinExistence type="predicted"/>
<protein>
    <submittedName>
        <fullName evidence="1">25973_t:CDS:1</fullName>
    </submittedName>
</protein>
<dbReference type="Proteomes" id="UP000789901">
    <property type="component" value="Unassembled WGS sequence"/>
</dbReference>
<evidence type="ECO:0000313" key="2">
    <source>
        <dbReference type="Proteomes" id="UP000789901"/>
    </source>
</evidence>
<gene>
    <name evidence="1" type="ORF">GMARGA_LOCUS24636</name>
</gene>
<comment type="caution">
    <text evidence="1">The sequence shown here is derived from an EMBL/GenBank/DDBJ whole genome shotgun (WGS) entry which is preliminary data.</text>
</comment>
<dbReference type="EMBL" id="CAJVQB010026226">
    <property type="protein sequence ID" value="CAG8808075.1"/>
    <property type="molecule type" value="Genomic_DNA"/>
</dbReference>